<evidence type="ECO:0000313" key="2">
    <source>
        <dbReference type="Proteomes" id="UP000001343"/>
    </source>
</evidence>
<protein>
    <submittedName>
        <fullName evidence="1">Kelch repeat protein</fullName>
    </submittedName>
</protein>
<dbReference type="InterPro" id="IPR006652">
    <property type="entry name" value="Kelch_1"/>
</dbReference>
<sequence>MYWQIFSRNHFLYFSVSFFLFCFSCNTIDKGTDREKLLFLLGYFVSSSDEFTHQCSSELRTTDFVPGATGRSGATGITLNDGKIAFIGGEENLNPISDRVEFFNPNGFVWNQISSLNYGREYHQSTVLRNGDVLITGGYDNMDLISTVERFDTNTNTWNYVAPMNQQRALHRTILLLDGRVLAVGGNSNNENVVSGAEFYNPNLNTWTQTNAMNFFRSQFTLTHLNDGRVLAAGGLGSNAVLSSVEVFDPNTNTWSLLAPLNQPRFEHSSILLADGRLLVAGGQYFINGNSNNYLDSMEIYDPTTNIWKLMKMPESRSHFTLNRLTDGSILWVGGRNQGFVNNNFRYIPNKDRWCSITPLRKPRYEHFSTVLPDGSVLIYGGIDASGYARDTERLR</sequence>
<dbReference type="InterPro" id="IPR015915">
    <property type="entry name" value="Kelch-typ_b-propeller"/>
</dbReference>
<dbReference type="InterPro" id="IPR011043">
    <property type="entry name" value="Gal_Oxase/kelch_b-propeller"/>
</dbReference>
<dbReference type="PANTHER" id="PTHR45632">
    <property type="entry name" value="LD33804P"/>
    <property type="match status" value="1"/>
</dbReference>
<evidence type="ECO:0000313" key="1">
    <source>
        <dbReference type="EMBL" id="EKS01657.1"/>
    </source>
</evidence>
<accession>A0AA87T015</accession>
<dbReference type="AlphaFoldDB" id="A0AA87T015"/>
<proteinExistence type="predicted"/>
<dbReference type="RefSeq" id="WP_002761151.1">
    <property type="nucleotide sequence ID" value="NZ_AKWM02000013.1"/>
</dbReference>
<comment type="caution">
    <text evidence="1">The sequence shown here is derived from an EMBL/GenBank/DDBJ whole genome shotgun (WGS) entry which is preliminary data.</text>
</comment>
<dbReference type="Proteomes" id="UP000001343">
    <property type="component" value="Unassembled WGS sequence"/>
</dbReference>
<dbReference type="PANTHER" id="PTHR45632:SF17">
    <property type="entry name" value="KELCH-LIKE PROTEIN 31"/>
    <property type="match status" value="1"/>
</dbReference>
<dbReference type="SMART" id="SM00612">
    <property type="entry name" value="Kelch"/>
    <property type="match status" value="6"/>
</dbReference>
<dbReference type="SUPFAM" id="SSF50965">
    <property type="entry name" value="Galactose oxidase, central domain"/>
    <property type="match status" value="2"/>
</dbReference>
<organism evidence="1 2">
    <name type="scientific">Leptospira mayottensis 200901122</name>
    <dbReference type="NCBI Taxonomy" id="1193010"/>
    <lineage>
        <taxon>Bacteria</taxon>
        <taxon>Pseudomonadati</taxon>
        <taxon>Spirochaetota</taxon>
        <taxon>Spirochaetia</taxon>
        <taxon>Leptospirales</taxon>
        <taxon>Leptospiraceae</taxon>
        <taxon>Leptospira</taxon>
    </lineage>
</organism>
<gene>
    <name evidence="1" type="ORF">LEP1GSC125_2468</name>
</gene>
<dbReference type="EMBL" id="AKWM02000013">
    <property type="protein sequence ID" value="EKS01657.1"/>
    <property type="molecule type" value="Genomic_DNA"/>
</dbReference>
<dbReference type="Gene3D" id="2.120.10.80">
    <property type="entry name" value="Kelch-type beta propeller"/>
    <property type="match status" value="3"/>
</dbReference>
<reference evidence="1 2" key="1">
    <citation type="journal article" date="2014" name="Int. J. Syst. Evol. Microbiol.">
        <title>Leptospira mayottensis sp. nov., a pathogenic species of the genus Leptospira isolated from humans.</title>
        <authorList>
            <person name="Bourhy P."/>
            <person name="Collet L."/>
            <person name="Brisse S."/>
            <person name="Picardeau M."/>
        </authorList>
    </citation>
    <scope>NUCLEOTIDE SEQUENCE [LARGE SCALE GENOMIC DNA]</scope>
    <source>
        <strain evidence="1 2">200901122</strain>
    </source>
</reference>
<dbReference type="Pfam" id="PF01344">
    <property type="entry name" value="Kelch_1"/>
    <property type="match status" value="3"/>
</dbReference>
<name>A0AA87T015_9LEPT</name>